<name>A0A075GR63_9EURY</name>
<keyword evidence="3" id="KW-0436">Ligase</keyword>
<evidence type="ECO:0000256" key="8">
    <source>
        <dbReference type="ARBA" id="ARBA00022917"/>
    </source>
</evidence>
<evidence type="ECO:0000313" key="12">
    <source>
        <dbReference type="EMBL" id="AIF06426.1"/>
    </source>
</evidence>
<comment type="cofactor">
    <cofactor evidence="1">
        <name>Mn(2+)</name>
        <dbReference type="ChEBI" id="CHEBI:29035"/>
    </cofactor>
</comment>
<evidence type="ECO:0000256" key="10">
    <source>
        <dbReference type="PROSITE-ProRule" id="PRU00409"/>
    </source>
</evidence>
<evidence type="ECO:0000256" key="1">
    <source>
        <dbReference type="ARBA" id="ARBA00001936"/>
    </source>
</evidence>
<dbReference type="InterPro" id="IPR013651">
    <property type="entry name" value="ATP-grasp_RimK-type"/>
</dbReference>
<dbReference type="GO" id="GO:0006813">
    <property type="term" value="P:potassium ion transport"/>
    <property type="evidence" value="ECO:0007669"/>
    <property type="project" value="InterPro"/>
</dbReference>
<dbReference type="InterPro" id="IPR041107">
    <property type="entry name" value="Rimk_N"/>
</dbReference>
<dbReference type="Pfam" id="PF18030">
    <property type="entry name" value="Rimk_N"/>
    <property type="match status" value="1"/>
</dbReference>
<evidence type="ECO:0000256" key="6">
    <source>
        <dbReference type="ARBA" id="ARBA00022840"/>
    </source>
</evidence>
<keyword evidence="4" id="KW-0479">Metal-binding</keyword>
<dbReference type="PANTHER" id="PTHR21621:SF0">
    <property type="entry name" value="BETA-CITRYLGLUTAMATE SYNTHASE B-RELATED"/>
    <property type="match status" value="1"/>
</dbReference>
<organism evidence="12">
    <name type="scientific">uncultured marine group II/III euryarchaeote KM3_192_B10</name>
    <dbReference type="NCBI Taxonomy" id="1457963"/>
    <lineage>
        <taxon>Archaea</taxon>
        <taxon>Methanobacteriati</taxon>
        <taxon>Methanobacteriota</taxon>
        <taxon>environmental samples</taxon>
    </lineage>
</organism>
<protein>
    <submittedName>
        <fullName evidence="12">Ribosomal protein S6P modification protein (RimK)</fullName>
    </submittedName>
</protein>
<accession>A0A075GR63</accession>
<proteinExistence type="predicted"/>
<comment type="cofactor">
    <cofactor evidence="2">
        <name>Mg(2+)</name>
        <dbReference type="ChEBI" id="CHEBI:18420"/>
    </cofactor>
</comment>
<dbReference type="GO" id="GO:0006412">
    <property type="term" value="P:translation"/>
    <property type="evidence" value="ECO:0007669"/>
    <property type="project" value="UniProtKB-KW"/>
</dbReference>
<feature type="domain" description="ATP-grasp" evidence="11">
    <location>
        <begin position="85"/>
        <end position="268"/>
    </location>
</feature>
<dbReference type="Gene3D" id="3.30.470.20">
    <property type="entry name" value="ATP-grasp fold, B domain"/>
    <property type="match status" value="1"/>
</dbReference>
<keyword evidence="7" id="KW-0460">Magnesium</keyword>
<dbReference type="GO" id="GO:0046872">
    <property type="term" value="F:metal ion binding"/>
    <property type="evidence" value="ECO:0007669"/>
    <property type="project" value="UniProtKB-KW"/>
</dbReference>
<keyword evidence="9" id="KW-0464">Manganese</keyword>
<evidence type="ECO:0000256" key="7">
    <source>
        <dbReference type="ARBA" id="ARBA00022842"/>
    </source>
</evidence>
<keyword evidence="6 10" id="KW-0067">ATP-binding</keyword>
<dbReference type="InterPro" id="IPR004666">
    <property type="entry name" value="Rp_bS6_RimK/Lys_biosynth_LsyX"/>
</dbReference>
<evidence type="ECO:0000256" key="3">
    <source>
        <dbReference type="ARBA" id="ARBA00022598"/>
    </source>
</evidence>
<evidence type="ECO:0000256" key="2">
    <source>
        <dbReference type="ARBA" id="ARBA00001946"/>
    </source>
</evidence>
<evidence type="ECO:0000256" key="4">
    <source>
        <dbReference type="ARBA" id="ARBA00022723"/>
    </source>
</evidence>
<dbReference type="PROSITE" id="PS50975">
    <property type="entry name" value="ATP_GRASP"/>
    <property type="match status" value="1"/>
</dbReference>
<dbReference type="SUPFAM" id="SSF56059">
    <property type="entry name" value="Glutathione synthetase ATP-binding domain-like"/>
    <property type="match status" value="1"/>
</dbReference>
<dbReference type="Gene3D" id="3.40.50.20">
    <property type="match status" value="1"/>
</dbReference>
<reference evidence="12" key="1">
    <citation type="journal article" date="2014" name="Genome Biol. Evol.">
        <title>Pangenome evidence for extensive interdomain horizontal transfer affecting lineage core and shell genes in uncultured planktonic thaumarchaeota and euryarchaeota.</title>
        <authorList>
            <person name="Deschamps P."/>
            <person name="Zivanovic Y."/>
            <person name="Moreira D."/>
            <person name="Rodriguez-Valera F."/>
            <person name="Lopez-Garcia P."/>
        </authorList>
    </citation>
    <scope>NUCLEOTIDE SEQUENCE</scope>
</reference>
<dbReference type="Gene3D" id="3.30.1490.20">
    <property type="entry name" value="ATP-grasp fold, A domain"/>
    <property type="match status" value="1"/>
</dbReference>
<evidence type="ECO:0000259" key="11">
    <source>
        <dbReference type="PROSITE" id="PS50975"/>
    </source>
</evidence>
<dbReference type="NCBIfam" id="TIGR00768">
    <property type="entry name" value="rimK_fam"/>
    <property type="match status" value="1"/>
</dbReference>
<keyword evidence="8" id="KW-0648">Protein biosynthesis</keyword>
<dbReference type="InterPro" id="IPR011761">
    <property type="entry name" value="ATP-grasp"/>
</dbReference>
<dbReference type="GO" id="GO:0005524">
    <property type="term" value="F:ATP binding"/>
    <property type="evidence" value="ECO:0007669"/>
    <property type="project" value="UniProtKB-UniRule"/>
</dbReference>
<evidence type="ECO:0000256" key="9">
    <source>
        <dbReference type="ARBA" id="ARBA00023211"/>
    </source>
</evidence>
<evidence type="ECO:0000256" key="5">
    <source>
        <dbReference type="ARBA" id="ARBA00022741"/>
    </source>
</evidence>
<gene>
    <name evidence="12" type="primary">rimK</name>
</gene>
<dbReference type="Pfam" id="PF08443">
    <property type="entry name" value="RimK"/>
    <property type="match status" value="1"/>
</dbReference>
<dbReference type="GO" id="GO:0009432">
    <property type="term" value="P:SOS response"/>
    <property type="evidence" value="ECO:0007669"/>
    <property type="project" value="TreeGrafter"/>
</dbReference>
<dbReference type="GO" id="GO:0005737">
    <property type="term" value="C:cytoplasm"/>
    <property type="evidence" value="ECO:0007669"/>
    <property type="project" value="TreeGrafter"/>
</dbReference>
<dbReference type="GO" id="GO:0018169">
    <property type="term" value="F:ribosomal S6-glutamic acid ligase activity"/>
    <property type="evidence" value="ECO:0007669"/>
    <property type="project" value="TreeGrafter"/>
</dbReference>
<dbReference type="SUPFAM" id="SSF116726">
    <property type="entry name" value="TrkA C-terminal domain-like"/>
    <property type="match status" value="1"/>
</dbReference>
<dbReference type="InterPro" id="IPR013815">
    <property type="entry name" value="ATP_grasp_subdomain_1"/>
</dbReference>
<dbReference type="InterPro" id="IPR036721">
    <property type="entry name" value="RCK_C_sf"/>
</dbReference>
<dbReference type="PANTHER" id="PTHR21621">
    <property type="entry name" value="RIBOSOMAL PROTEIN S6 MODIFICATION PROTEIN"/>
    <property type="match status" value="1"/>
</dbReference>
<dbReference type="EMBL" id="KF900769">
    <property type="protein sequence ID" value="AIF06426.1"/>
    <property type="molecule type" value="Genomic_DNA"/>
</dbReference>
<dbReference type="AlphaFoldDB" id="A0A075GR63"/>
<keyword evidence="5 10" id="KW-0547">Nucleotide-binding</keyword>
<sequence length="381" mass="42256">MEEAEKQDCYVEVLDPMRLSITVGNEEPRILNAGWPVEVDAVIPRIGYSITHHGVALIRQFERLGVYVANSGEGISHSRDKLHATQLLTKNRIPVPTTCHVRTWQDVEGALSKVGGMPVVVKVSEGTQGSGVFLVHSEDRARELTYKLLSEGHHVLVQEYIEESHGRDVRVIVVGGKIIAAMRRRARGREFRSNFHLNGTVEKIDLPDEYADVARRAARLLNLDVAGVDLLESERGPLVLEVNSSPGLEGIEGATGINVAGAIIEHCIMHQGFSNVGLDQLLRSRPGHGVVSVNISRHLILSGKQIGDVFTNVNEQFVFAVAREGMHIWKPRRTFLLRRGDEIICYGEIDKIHQQLAPWVTHSVDNNNVSPSTIEFGDESY</sequence>